<dbReference type="Proteomes" id="UP000039865">
    <property type="component" value="Unassembled WGS sequence"/>
</dbReference>
<feature type="compositionally biased region" description="Polar residues" evidence="1">
    <location>
        <begin position="324"/>
        <end position="347"/>
    </location>
</feature>
<accession>A0A078A3P5</accession>
<proteinExistence type="predicted"/>
<reference evidence="2 3" key="1">
    <citation type="submission" date="2014-06" db="EMBL/GenBank/DDBJ databases">
        <authorList>
            <person name="Swart Estienne"/>
        </authorList>
    </citation>
    <scope>NUCLEOTIDE SEQUENCE [LARGE SCALE GENOMIC DNA]</scope>
    <source>
        <strain evidence="2 3">130c</strain>
    </source>
</reference>
<gene>
    <name evidence="2" type="primary">Contig15225.g16218</name>
    <name evidence="2" type="ORF">STYLEM_5151</name>
</gene>
<evidence type="ECO:0000313" key="3">
    <source>
        <dbReference type="Proteomes" id="UP000039865"/>
    </source>
</evidence>
<feature type="region of interest" description="Disordered" evidence="1">
    <location>
        <begin position="313"/>
        <end position="359"/>
    </location>
</feature>
<dbReference type="AlphaFoldDB" id="A0A078A3P5"/>
<protein>
    <submittedName>
        <fullName evidence="2">Uncharacterized protein</fullName>
    </submittedName>
</protein>
<dbReference type="InParanoid" id="A0A078A3P5"/>
<dbReference type="EMBL" id="CCKQ01005006">
    <property type="protein sequence ID" value="CDW76153.1"/>
    <property type="molecule type" value="Genomic_DNA"/>
</dbReference>
<organism evidence="2 3">
    <name type="scientific">Stylonychia lemnae</name>
    <name type="common">Ciliate</name>
    <dbReference type="NCBI Taxonomy" id="5949"/>
    <lineage>
        <taxon>Eukaryota</taxon>
        <taxon>Sar</taxon>
        <taxon>Alveolata</taxon>
        <taxon>Ciliophora</taxon>
        <taxon>Intramacronucleata</taxon>
        <taxon>Spirotrichea</taxon>
        <taxon>Stichotrichia</taxon>
        <taxon>Sporadotrichida</taxon>
        <taxon>Oxytrichidae</taxon>
        <taxon>Stylonychinae</taxon>
        <taxon>Stylonychia</taxon>
    </lineage>
</organism>
<name>A0A078A3P5_STYLE</name>
<feature type="compositionally biased region" description="Polar residues" evidence="1">
    <location>
        <begin position="1"/>
        <end position="23"/>
    </location>
</feature>
<evidence type="ECO:0000256" key="1">
    <source>
        <dbReference type="SAM" id="MobiDB-lite"/>
    </source>
</evidence>
<evidence type="ECO:0000313" key="2">
    <source>
        <dbReference type="EMBL" id="CDW76153.1"/>
    </source>
</evidence>
<keyword evidence="3" id="KW-1185">Reference proteome</keyword>
<sequence length="490" mass="57628">MKPLSPQSNPLQSMTSQEAQQLSLEKKMRAAENFSQLKSMQHIRNFQKSRRCLGNHKSQVIKKAITADLVIEEEPKVQYEPWSDTEQKQHDDKQKKNRQKFKYEMVQVFQEPIIYKEKPKTNKRVGTINEFDSLSLFAKFQNLILHNQDEQRPSNHQDALNQKLRIQKAIENSQRVFQGRLSEKNFINQRKRIEEYLEQKRYANIDMTTRGDLRNRTGRLGRLKRIQQELAQEEKISRKQLTFDSFDKSFREDSSQQQITQRINELNGFSSRNISDMSITQKIQDLGKVKFMIAPQFVPSEITLFGNDKSQTKLEKSSSRIGKASQSQISSPRYNRSRISNTQQTSPRIRVARNSGQRAQTSAELQKIERIIEVCSKNDKNNQLLKVAYKKHDLLDQRREDVQSALHYLDEQNEEPQLSVKENLEVNNLIEEQMKFRKSNFELFGSPDVLKRFLDIKNKSTIFISKNGQKKIWRGQRLPKKILDIVQEVR</sequence>
<feature type="region of interest" description="Disordered" evidence="1">
    <location>
        <begin position="1"/>
        <end position="26"/>
    </location>
</feature>